<evidence type="ECO:0000256" key="5">
    <source>
        <dbReference type="ARBA" id="ARBA00022691"/>
    </source>
</evidence>
<evidence type="ECO:0000256" key="4">
    <source>
        <dbReference type="ARBA" id="ARBA00022679"/>
    </source>
</evidence>
<evidence type="ECO:0000313" key="7">
    <source>
        <dbReference type="EMBL" id="RDU63030.1"/>
    </source>
</evidence>
<comment type="similarity">
    <text evidence="6">Belongs to the methyltransferase superfamily. RNA methyltransferase RsmG family.</text>
</comment>
<dbReference type="PANTHER" id="PTHR31760:SF0">
    <property type="entry name" value="S-ADENOSYL-L-METHIONINE-DEPENDENT METHYLTRANSFERASES SUPERFAMILY PROTEIN"/>
    <property type="match status" value="1"/>
</dbReference>
<name>A0A3D8ID64_9HELI</name>
<dbReference type="GO" id="GO:0005829">
    <property type="term" value="C:cytosol"/>
    <property type="evidence" value="ECO:0007669"/>
    <property type="project" value="TreeGrafter"/>
</dbReference>
<dbReference type="GO" id="GO:0070043">
    <property type="term" value="F:rRNA (guanine-N7-)-methyltransferase activity"/>
    <property type="evidence" value="ECO:0007669"/>
    <property type="project" value="UniProtKB-UniRule"/>
</dbReference>
<reference evidence="7 8" key="1">
    <citation type="submission" date="2018-04" db="EMBL/GenBank/DDBJ databases">
        <title>Novel Campyloabacter and Helicobacter Species and Strains.</title>
        <authorList>
            <person name="Mannion A.J."/>
            <person name="Shen Z."/>
            <person name="Fox J.G."/>
        </authorList>
    </citation>
    <scope>NUCLEOTIDE SEQUENCE [LARGE SCALE GENOMIC DNA]</scope>
    <source>
        <strain evidence="7 8">MIT 99-5101</strain>
    </source>
</reference>
<dbReference type="HAMAP" id="MF_00074">
    <property type="entry name" value="16SrRNA_methyltr_G"/>
    <property type="match status" value="1"/>
</dbReference>
<dbReference type="NCBIfam" id="TIGR00138">
    <property type="entry name" value="rsmG_gidB"/>
    <property type="match status" value="1"/>
</dbReference>
<accession>A0A3D8ID64</accession>
<keyword evidence="1 6" id="KW-0963">Cytoplasm</keyword>
<dbReference type="RefSeq" id="WP_115551564.1">
    <property type="nucleotide sequence ID" value="NZ_CAONBV010000018.1"/>
</dbReference>
<keyword evidence="2 6" id="KW-0698">rRNA processing</keyword>
<keyword evidence="4 6" id="KW-0808">Transferase</keyword>
<evidence type="ECO:0000256" key="1">
    <source>
        <dbReference type="ARBA" id="ARBA00022490"/>
    </source>
</evidence>
<evidence type="ECO:0000256" key="2">
    <source>
        <dbReference type="ARBA" id="ARBA00022552"/>
    </source>
</evidence>
<organism evidence="7 8">
    <name type="scientific">Helicobacter ganmani</name>
    <dbReference type="NCBI Taxonomy" id="60246"/>
    <lineage>
        <taxon>Bacteria</taxon>
        <taxon>Pseudomonadati</taxon>
        <taxon>Campylobacterota</taxon>
        <taxon>Epsilonproteobacteria</taxon>
        <taxon>Campylobacterales</taxon>
        <taxon>Helicobacteraceae</taxon>
        <taxon>Helicobacter</taxon>
    </lineage>
</organism>
<dbReference type="OrthoDB" id="9808773at2"/>
<comment type="caution">
    <text evidence="7">The sequence shown here is derived from an EMBL/GenBank/DDBJ whole genome shotgun (WGS) entry which is preliminary data.</text>
</comment>
<gene>
    <name evidence="6 7" type="primary">rsmG</name>
    <name evidence="7" type="ORF">CQA43_05270</name>
</gene>
<feature type="binding site" evidence="6">
    <location>
        <position position="130"/>
    </location>
    <ligand>
        <name>S-adenosyl-L-methionine</name>
        <dbReference type="ChEBI" id="CHEBI:59789"/>
    </ligand>
</feature>
<dbReference type="InterPro" id="IPR029063">
    <property type="entry name" value="SAM-dependent_MTases_sf"/>
</dbReference>
<dbReference type="Pfam" id="PF02527">
    <property type="entry name" value="GidB"/>
    <property type="match status" value="1"/>
</dbReference>
<dbReference type="SUPFAM" id="SSF53335">
    <property type="entry name" value="S-adenosyl-L-methionine-dependent methyltransferases"/>
    <property type="match status" value="1"/>
</dbReference>
<dbReference type="PANTHER" id="PTHR31760">
    <property type="entry name" value="S-ADENOSYL-L-METHIONINE-DEPENDENT METHYLTRANSFERASES SUPERFAMILY PROTEIN"/>
    <property type="match status" value="1"/>
</dbReference>
<dbReference type="CDD" id="cd02440">
    <property type="entry name" value="AdoMet_MTases"/>
    <property type="match status" value="1"/>
</dbReference>
<proteinExistence type="inferred from homology"/>
<dbReference type="EMBL" id="NXLS01000004">
    <property type="protein sequence ID" value="RDU63030.1"/>
    <property type="molecule type" value="Genomic_DNA"/>
</dbReference>
<dbReference type="GeneID" id="82535697"/>
<feature type="binding site" evidence="6">
    <location>
        <position position="70"/>
    </location>
    <ligand>
        <name>S-adenosyl-L-methionine</name>
        <dbReference type="ChEBI" id="CHEBI:59789"/>
    </ligand>
</feature>
<feature type="binding site" evidence="6">
    <location>
        <position position="65"/>
    </location>
    <ligand>
        <name>S-adenosyl-L-methionine</name>
        <dbReference type="ChEBI" id="CHEBI:59789"/>
    </ligand>
</feature>
<dbReference type="PIRSF" id="PIRSF003078">
    <property type="entry name" value="GidB"/>
    <property type="match status" value="1"/>
</dbReference>
<dbReference type="AlphaFoldDB" id="A0A3D8ID64"/>
<comment type="caution">
    <text evidence="6">Lacks conserved residue(s) required for the propagation of feature annotation.</text>
</comment>
<dbReference type="Gene3D" id="3.40.50.150">
    <property type="entry name" value="Vaccinia Virus protein VP39"/>
    <property type="match status" value="1"/>
</dbReference>
<comment type="function">
    <text evidence="6">Specifically methylates the N7 position of a guanine in 16S rRNA.</text>
</comment>
<evidence type="ECO:0000313" key="8">
    <source>
        <dbReference type="Proteomes" id="UP000256650"/>
    </source>
</evidence>
<keyword evidence="5 6" id="KW-0949">S-adenosyl-L-methionine</keyword>
<keyword evidence="8" id="KW-1185">Reference proteome</keyword>
<evidence type="ECO:0000256" key="6">
    <source>
        <dbReference type="HAMAP-Rule" id="MF_00074"/>
    </source>
</evidence>
<evidence type="ECO:0000256" key="3">
    <source>
        <dbReference type="ARBA" id="ARBA00022603"/>
    </source>
</evidence>
<keyword evidence="3 6" id="KW-0489">Methyltransferase</keyword>
<sequence>MKNLQTSQIALLKSYANLLLHWNTIHNLSGAKDIQSIQKNIQDSLYPLSLEELNLHTKTNLLDVGSGNGFPSIPLGIALGVPTILCEPNAKKAAFLQNIKANLNLKNFTIQRKKIESLELEIKPNLITSRATFNIKKFLEKCSKHISQETTILLYKGSNFENEIPKGLKYTHFQRDLLHYLVILGENLKC</sequence>
<feature type="binding site" evidence="6">
    <location>
        <begin position="115"/>
        <end position="116"/>
    </location>
    <ligand>
        <name>S-adenosyl-L-methionine</name>
        <dbReference type="ChEBI" id="CHEBI:59789"/>
    </ligand>
</feature>
<protein>
    <recommendedName>
        <fullName evidence="6">Ribosomal RNA small subunit methyltransferase G</fullName>
        <ecNumber evidence="6">2.1.1.-</ecNumber>
    </recommendedName>
    <alternativeName>
        <fullName evidence="6">16S rRNA 7-methylguanosine methyltransferase</fullName>
        <shortName evidence="6">16S rRNA m7G methyltransferase</shortName>
    </alternativeName>
</protein>
<dbReference type="EC" id="2.1.1.-" evidence="6"/>
<dbReference type="Proteomes" id="UP000256650">
    <property type="component" value="Unassembled WGS sequence"/>
</dbReference>
<dbReference type="InterPro" id="IPR003682">
    <property type="entry name" value="rRNA_ssu_MeTfrase_G"/>
</dbReference>
<comment type="subcellular location">
    <subcellularLocation>
        <location evidence="6">Cytoplasm</location>
    </subcellularLocation>
</comment>